<keyword evidence="2" id="KW-0963">Cytoplasm</keyword>
<name>E3SLM1_9CAUD</name>
<comment type="subcellular location">
    <subcellularLocation>
        <location evidence="1">Cytoplasm</location>
    </subcellularLocation>
</comment>
<dbReference type="SUPFAM" id="SSF51569">
    <property type="entry name" value="Aldolase"/>
    <property type="match status" value="1"/>
</dbReference>
<keyword evidence="5" id="KW-1185">Reference proteome</keyword>
<dbReference type="GO" id="GO:0005975">
    <property type="term" value="P:carbohydrate metabolic process"/>
    <property type="evidence" value="ECO:0007669"/>
    <property type="project" value="InterPro"/>
</dbReference>
<dbReference type="GeneID" id="10328873"/>
<gene>
    <name evidence="4" type="primary">talC</name>
    <name evidence="4" type="ORF">SSSM7_308</name>
</gene>
<dbReference type="RefSeq" id="YP_004324356.1">
    <property type="nucleotide sequence ID" value="NC_015287.1"/>
</dbReference>
<dbReference type="InterPro" id="IPR033919">
    <property type="entry name" value="TSA/FSA_arc/bac"/>
</dbReference>
<dbReference type="InterPro" id="IPR001585">
    <property type="entry name" value="TAL/FSA"/>
</dbReference>
<evidence type="ECO:0000256" key="2">
    <source>
        <dbReference type="ARBA" id="ARBA00022490"/>
    </source>
</evidence>
<dbReference type="Pfam" id="PF00923">
    <property type="entry name" value="TAL_FSA"/>
    <property type="match status" value="1"/>
</dbReference>
<organism evidence="4 5">
    <name type="scientific">Synechococcus phage S-SSM7</name>
    <dbReference type="NCBI Taxonomy" id="445686"/>
    <lineage>
        <taxon>Viruses</taxon>
        <taxon>Duplodnaviria</taxon>
        <taxon>Heunggongvirae</taxon>
        <taxon>Uroviricota</taxon>
        <taxon>Caudoviricetes</taxon>
        <taxon>Pantevenvirales</taxon>
        <taxon>Kyanoviridae</taxon>
        <taxon>Lipsvirus</taxon>
        <taxon>Lipsvirus ssm7</taxon>
    </lineage>
</organism>
<dbReference type="PROSITE" id="PS01054">
    <property type="entry name" value="TRANSALDOLASE_1"/>
    <property type="match status" value="1"/>
</dbReference>
<evidence type="ECO:0000313" key="5">
    <source>
        <dbReference type="Proteomes" id="UP000006527"/>
    </source>
</evidence>
<sequence length="217" mass="23886">MMKIFLDTAEYDEIAKRDQSGLIDGVTTNPTLIRKSGRDPVEVIRQLSQDFPHFESISAEVVADNALDMIKQAQVFKEMKNVTIKVPCTVEGLKACKLLVSDGFTTNVTLVFSVSQAILAAKADATYVSPFVGRLNDNSFSGVALVQSIASVYREHLARTQVLSASLRDVHHVGRCFGAGSDVCTLPVGVFDKMYNHILTDKGLDLFQKDWDSIQKN</sequence>
<dbReference type="OrthoDB" id="8715at10239"/>
<dbReference type="CDD" id="cd00956">
    <property type="entry name" value="Transaldolase_FSA"/>
    <property type="match status" value="1"/>
</dbReference>
<evidence type="ECO:0000256" key="3">
    <source>
        <dbReference type="ARBA" id="ARBA00023270"/>
    </source>
</evidence>
<dbReference type="PANTHER" id="PTHR10683:SF40">
    <property type="entry name" value="FRUCTOSE-6-PHOSPHATE ALDOLASE 1-RELATED"/>
    <property type="match status" value="1"/>
</dbReference>
<dbReference type="GO" id="GO:0016832">
    <property type="term" value="F:aldehyde-lyase activity"/>
    <property type="evidence" value="ECO:0007669"/>
    <property type="project" value="InterPro"/>
</dbReference>
<evidence type="ECO:0000313" key="4">
    <source>
        <dbReference type="EMBL" id="ADO98369.1"/>
    </source>
</evidence>
<proteinExistence type="predicted"/>
<dbReference type="EMBL" id="GU071098">
    <property type="protein sequence ID" value="ADO98369.1"/>
    <property type="molecule type" value="Genomic_DNA"/>
</dbReference>
<keyword evidence="3" id="KW-0704">Schiff base</keyword>
<accession>E3SLM1</accession>
<dbReference type="PROSITE" id="PS00958">
    <property type="entry name" value="TRANSALDOLASE_2"/>
    <property type="match status" value="1"/>
</dbReference>
<dbReference type="PANTHER" id="PTHR10683">
    <property type="entry name" value="TRANSALDOLASE"/>
    <property type="match status" value="1"/>
</dbReference>
<dbReference type="FunFam" id="3.20.20.70:FF:000018">
    <property type="entry name" value="Probable transaldolase"/>
    <property type="match status" value="1"/>
</dbReference>
<dbReference type="InterPro" id="IPR013785">
    <property type="entry name" value="Aldolase_TIM"/>
</dbReference>
<evidence type="ECO:0000256" key="1">
    <source>
        <dbReference type="ARBA" id="ARBA00004496"/>
    </source>
</evidence>
<reference evidence="4 5" key="1">
    <citation type="journal article" date="2010" name="Environ. Microbiol.">
        <title>Genomic analysis of oceanic cyanobacterial myoviruses compared with T4-like myoviruses from diverse hosts and environments.</title>
        <authorList>
            <person name="Sullivan M.B."/>
            <person name="Huang K.H."/>
            <person name="Ignacio-Espinoza J.C."/>
            <person name="Berlin A.M."/>
            <person name="Kelly L."/>
            <person name="Weigele P.R."/>
            <person name="DeFrancesco A.S."/>
            <person name="Kern S.E."/>
            <person name="Thompson L.R."/>
            <person name="Young S."/>
            <person name="Yandava C."/>
            <person name="Fu R."/>
            <person name="Krastins B."/>
            <person name="Chase M."/>
            <person name="Sarracino D."/>
            <person name="Osburne M.S."/>
            <person name="Henn M.R."/>
            <person name="Chisholm S.W."/>
        </authorList>
    </citation>
    <scope>NUCLEOTIDE SEQUENCE [LARGE SCALE GENOMIC DNA]</scope>
    <source>
        <strain evidence="4">8109-3</strain>
    </source>
</reference>
<dbReference type="InterPro" id="IPR018225">
    <property type="entry name" value="Transaldolase_AS"/>
</dbReference>
<protein>
    <submittedName>
        <fullName evidence="4">Transaldolase-like protein</fullName>
    </submittedName>
</protein>
<dbReference type="Proteomes" id="UP000006527">
    <property type="component" value="Segment"/>
</dbReference>
<dbReference type="KEGG" id="vg:10328873"/>
<dbReference type="Gene3D" id="3.20.20.70">
    <property type="entry name" value="Aldolase class I"/>
    <property type="match status" value="1"/>
</dbReference>